<protein>
    <submittedName>
        <fullName evidence="1">Uncharacterized protein</fullName>
    </submittedName>
</protein>
<organism evidence="1 2">
    <name type="scientific">Phanerochaete sordida</name>
    <dbReference type="NCBI Taxonomy" id="48140"/>
    <lineage>
        <taxon>Eukaryota</taxon>
        <taxon>Fungi</taxon>
        <taxon>Dikarya</taxon>
        <taxon>Basidiomycota</taxon>
        <taxon>Agaricomycotina</taxon>
        <taxon>Agaricomycetes</taxon>
        <taxon>Polyporales</taxon>
        <taxon>Phanerochaetaceae</taxon>
        <taxon>Phanerochaete</taxon>
    </lineage>
</organism>
<dbReference type="Proteomes" id="UP000703269">
    <property type="component" value="Unassembled WGS sequence"/>
</dbReference>
<evidence type="ECO:0000313" key="2">
    <source>
        <dbReference type="Proteomes" id="UP000703269"/>
    </source>
</evidence>
<gene>
    <name evidence="1" type="ORF">PsYK624_087150</name>
</gene>
<sequence length="68" mass="7375">MAASCTIHGSPIEALIISRPDSNGGPMRQEISSYATTDYCVFARGSHICRHQSTTNYLPSSQNSSPSW</sequence>
<dbReference type="AlphaFoldDB" id="A0A9P3LES3"/>
<comment type="caution">
    <text evidence="1">The sequence shown here is derived from an EMBL/GenBank/DDBJ whole genome shotgun (WGS) entry which is preliminary data.</text>
</comment>
<dbReference type="EMBL" id="BPQB01000027">
    <property type="protein sequence ID" value="GJE92560.1"/>
    <property type="molecule type" value="Genomic_DNA"/>
</dbReference>
<reference evidence="1 2" key="1">
    <citation type="submission" date="2021-08" db="EMBL/GenBank/DDBJ databases">
        <title>Draft Genome Sequence of Phanerochaete sordida strain YK-624.</title>
        <authorList>
            <person name="Mori T."/>
            <person name="Dohra H."/>
            <person name="Suzuki T."/>
            <person name="Kawagishi H."/>
            <person name="Hirai H."/>
        </authorList>
    </citation>
    <scope>NUCLEOTIDE SEQUENCE [LARGE SCALE GENOMIC DNA]</scope>
    <source>
        <strain evidence="1 2">YK-624</strain>
    </source>
</reference>
<evidence type="ECO:0000313" key="1">
    <source>
        <dbReference type="EMBL" id="GJE92560.1"/>
    </source>
</evidence>
<keyword evidence="2" id="KW-1185">Reference proteome</keyword>
<proteinExistence type="predicted"/>
<name>A0A9P3LES3_9APHY</name>
<accession>A0A9P3LES3</accession>